<comment type="caution">
    <text evidence="1">The sequence shown here is derived from an EMBL/GenBank/DDBJ whole genome shotgun (WGS) entry which is preliminary data.</text>
</comment>
<sequence length="39" mass="4261">MTIGGSESVNIFKVLDSIGDRDIKNAVEGMVKLKPKKNQ</sequence>
<protein>
    <submittedName>
        <fullName evidence="1">Uncharacterized protein</fullName>
    </submittedName>
</protein>
<organism evidence="1">
    <name type="scientific">marine sediment metagenome</name>
    <dbReference type="NCBI Taxonomy" id="412755"/>
    <lineage>
        <taxon>unclassified sequences</taxon>
        <taxon>metagenomes</taxon>
        <taxon>ecological metagenomes</taxon>
    </lineage>
</organism>
<evidence type="ECO:0000313" key="1">
    <source>
        <dbReference type="EMBL" id="GAJ17816.1"/>
    </source>
</evidence>
<proteinExistence type="predicted"/>
<name>X1VNG5_9ZZZZ</name>
<gene>
    <name evidence="1" type="ORF">S12H4_56543</name>
</gene>
<dbReference type="AlphaFoldDB" id="X1VNG5"/>
<reference evidence="1" key="1">
    <citation type="journal article" date="2014" name="Front. Microbiol.">
        <title>High frequency of phylogenetically diverse reductive dehalogenase-homologous genes in deep subseafloor sedimentary metagenomes.</title>
        <authorList>
            <person name="Kawai M."/>
            <person name="Futagami T."/>
            <person name="Toyoda A."/>
            <person name="Takaki Y."/>
            <person name="Nishi S."/>
            <person name="Hori S."/>
            <person name="Arai W."/>
            <person name="Tsubouchi T."/>
            <person name="Morono Y."/>
            <person name="Uchiyama I."/>
            <person name="Ito T."/>
            <person name="Fujiyama A."/>
            <person name="Inagaki F."/>
            <person name="Takami H."/>
        </authorList>
    </citation>
    <scope>NUCLEOTIDE SEQUENCE</scope>
    <source>
        <strain evidence="1">Expedition CK06-06</strain>
    </source>
</reference>
<dbReference type="EMBL" id="BARW01036432">
    <property type="protein sequence ID" value="GAJ17816.1"/>
    <property type="molecule type" value="Genomic_DNA"/>
</dbReference>
<accession>X1VNG5</accession>